<keyword evidence="2" id="KW-1185">Reference proteome</keyword>
<dbReference type="AlphaFoldDB" id="A0A075JDX2"/>
<dbReference type="GeneID" id="41840182"/>
<dbReference type="Proteomes" id="UP000027986">
    <property type="component" value="Chromosome"/>
</dbReference>
<evidence type="ECO:0000313" key="2">
    <source>
        <dbReference type="Proteomes" id="UP000027986"/>
    </source>
</evidence>
<proteinExistence type="predicted"/>
<accession>A0A075JDX2</accession>
<dbReference type="Pfam" id="PF00403">
    <property type="entry name" value="HMA"/>
    <property type="match status" value="1"/>
</dbReference>
<protein>
    <submittedName>
        <fullName evidence="1">Heavy metal transporter</fullName>
    </submittedName>
</protein>
<dbReference type="SUPFAM" id="SSF55008">
    <property type="entry name" value="HMA, heavy metal-associated domain"/>
    <property type="match status" value="1"/>
</dbReference>
<dbReference type="HOGENOM" id="CLU_134973_13_1_11"/>
<sequence length="70" mass="7508">MAEQNTSTYTVTGMTCGHCEMSVREELEEIPGVSDVVANHESGVVTFTSEQPVSREQVDAAVTEAGYQLA</sequence>
<dbReference type="CDD" id="cd00371">
    <property type="entry name" value="HMA"/>
    <property type="match status" value="1"/>
</dbReference>
<dbReference type="PROSITE" id="PS50846">
    <property type="entry name" value="HMA_2"/>
    <property type="match status" value="1"/>
</dbReference>
<dbReference type="RefSeq" id="WP_038566882.1">
    <property type="nucleotide sequence ID" value="NZ_CP008889.1"/>
</dbReference>
<dbReference type="eggNOG" id="COG2608">
    <property type="taxonomic scope" value="Bacteria"/>
</dbReference>
<dbReference type="InterPro" id="IPR006121">
    <property type="entry name" value="HMA_dom"/>
</dbReference>
<dbReference type="Gene3D" id="3.30.70.100">
    <property type="match status" value="1"/>
</dbReference>
<gene>
    <name evidence="1" type="ORF">HX89_02990</name>
</gene>
<dbReference type="OrthoDB" id="9813965at2"/>
<organism evidence="1 2">
    <name type="scientific">Dermacoccus nishinomiyaensis</name>
    <dbReference type="NCBI Taxonomy" id="1274"/>
    <lineage>
        <taxon>Bacteria</taxon>
        <taxon>Bacillati</taxon>
        <taxon>Actinomycetota</taxon>
        <taxon>Actinomycetes</taxon>
        <taxon>Micrococcales</taxon>
        <taxon>Dermacoccaceae</taxon>
        <taxon>Dermacoccus</taxon>
    </lineage>
</organism>
<dbReference type="KEGG" id="dni:HX89_02990"/>
<dbReference type="EMBL" id="CP008889">
    <property type="protein sequence ID" value="AIF40094.1"/>
    <property type="molecule type" value="Genomic_DNA"/>
</dbReference>
<dbReference type="InterPro" id="IPR036163">
    <property type="entry name" value="HMA_dom_sf"/>
</dbReference>
<reference evidence="1 2" key="1">
    <citation type="submission" date="2014-07" db="EMBL/GenBank/DDBJ databases">
        <title>Genome Sequencing of Dermacoccus nishinomiyaensis.</title>
        <authorList>
            <person name="Hong K.W."/>
            <person name="Chan K.G."/>
        </authorList>
    </citation>
    <scope>NUCLEOTIDE SEQUENCE [LARGE SCALE GENOMIC DNA]</scope>
    <source>
        <strain evidence="1 2">M25</strain>
    </source>
</reference>
<name>A0A075JDX2_9MICO</name>
<evidence type="ECO:0000313" key="1">
    <source>
        <dbReference type="EMBL" id="AIF40094.1"/>
    </source>
</evidence>
<dbReference type="GO" id="GO:0046872">
    <property type="term" value="F:metal ion binding"/>
    <property type="evidence" value="ECO:0007669"/>
    <property type="project" value="InterPro"/>
</dbReference>